<comment type="caution">
    <text evidence="1">The sequence shown here is derived from an EMBL/GenBank/DDBJ whole genome shotgun (WGS) entry which is preliminary data.</text>
</comment>
<dbReference type="EMBL" id="QXGH01000009">
    <property type="protein sequence ID" value="RHW28802.1"/>
    <property type="molecule type" value="Genomic_DNA"/>
</dbReference>
<dbReference type="Proteomes" id="UP000283644">
    <property type="component" value="Unassembled WGS sequence"/>
</dbReference>
<proteinExistence type="predicted"/>
<sequence>MVRPDEGGAGAPPVLKMTDEAVSTVRQRFNGLAQLCGGIVEDLPDGYSLVTESCGSFFAQIDPGITAFTASWQVALALTADEAGAIALNVNELAINLKDLDRTLAGG</sequence>
<accession>A0A417Y7S3</accession>
<evidence type="ECO:0000313" key="2">
    <source>
        <dbReference type="Proteomes" id="UP000283644"/>
    </source>
</evidence>
<organism evidence="1 2">
    <name type="scientific">Nocardioides immobilis</name>
    <dbReference type="NCBI Taxonomy" id="2049295"/>
    <lineage>
        <taxon>Bacteria</taxon>
        <taxon>Bacillati</taxon>
        <taxon>Actinomycetota</taxon>
        <taxon>Actinomycetes</taxon>
        <taxon>Propionibacteriales</taxon>
        <taxon>Nocardioidaceae</taxon>
        <taxon>Nocardioides</taxon>
    </lineage>
</organism>
<evidence type="ECO:0000313" key="1">
    <source>
        <dbReference type="EMBL" id="RHW28802.1"/>
    </source>
</evidence>
<name>A0A417Y7S3_9ACTN</name>
<reference evidence="1 2" key="1">
    <citation type="submission" date="2018-09" db="EMBL/GenBank/DDBJ databases">
        <title>Genome sequencing of Nocardioides immobilis CCTCC AB 2017083 for comparison to Nocardioides silvaticus.</title>
        <authorList>
            <person name="Li C."/>
            <person name="Wang G."/>
        </authorList>
    </citation>
    <scope>NUCLEOTIDE SEQUENCE [LARGE SCALE GENOMIC DNA]</scope>
    <source>
        <strain evidence="1 2">CCTCC AB 2017083</strain>
    </source>
</reference>
<protein>
    <submittedName>
        <fullName evidence="1">Uncharacterized protein</fullName>
    </submittedName>
</protein>
<keyword evidence="2" id="KW-1185">Reference proteome</keyword>
<dbReference type="AlphaFoldDB" id="A0A417Y7S3"/>
<dbReference type="RefSeq" id="WP_118922396.1">
    <property type="nucleotide sequence ID" value="NZ_QXGH01000009.1"/>
</dbReference>
<gene>
    <name evidence="1" type="ORF">D0Z08_02855</name>
</gene>